<evidence type="ECO:0000256" key="1">
    <source>
        <dbReference type="ARBA" id="ARBA00004141"/>
    </source>
</evidence>
<dbReference type="PANTHER" id="PTHR36926:SF1">
    <property type="entry name" value="COLICIN V PRODUCTION PROTEIN"/>
    <property type="match status" value="1"/>
</dbReference>
<organism evidence="6">
    <name type="scientific">hydrothermal vent metagenome</name>
    <dbReference type="NCBI Taxonomy" id="652676"/>
    <lineage>
        <taxon>unclassified sequences</taxon>
        <taxon>metagenomes</taxon>
        <taxon>ecological metagenomes</taxon>
    </lineage>
</organism>
<feature type="transmembrane region" description="Helical" evidence="5">
    <location>
        <begin position="6"/>
        <end position="24"/>
    </location>
</feature>
<dbReference type="PANTHER" id="PTHR36926">
    <property type="entry name" value="COLICIN V PRODUCTION PROTEIN"/>
    <property type="match status" value="1"/>
</dbReference>
<evidence type="ECO:0000256" key="4">
    <source>
        <dbReference type="ARBA" id="ARBA00023136"/>
    </source>
</evidence>
<dbReference type="GO" id="GO:0009403">
    <property type="term" value="P:toxin biosynthetic process"/>
    <property type="evidence" value="ECO:0007669"/>
    <property type="project" value="InterPro"/>
</dbReference>
<dbReference type="GO" id="GO:0016020">
    <property type="term" value="C:membrane"/>
    <property type="evidence" value="ECO:0007669"/>
    <property type="project" value="UniProtKB-SubCell"/>
</dbReference>
<protein>
    <submittedName>
        <fullName evidence="6">Colicin V production protein</fullName>
    </submittedName>
</protein>
<keyword evidence="4 5" id="KW-0472">Membrane</keyword>
<feature type="transmembrane region" description="Helical" evidence="5">
    <location>
        <begin position="61"/>
        <end position="81"/>
    </location>
</feature>
<dbReference type="InterPro" id="IPR052719">
    <property type="entry name" value="CvpA-like"/>
</dbReference>
<name>A0A3B0ZW49_9ZZZZ</name>
<comment type="subcellular location">
    <subcellularLocation>
        <location evidence="1">Membrane</location>
        <topology evidence="1">Multi-pass membrane protein</topology>
    </subcellularLocation>
</comment>
<evidence type="ECO:0000256" key="5">
    <source>
        <dbReference type="SAM" id="Phobius"/>
    </source>
</evidence>
<reference evidence="6" key="1">
    <citation type="submission" date="2018-06" db="EMBL/GenBank/DDBJ databases">
        <authorList>
            <person name="Zhirakovskaya E."/>
        </authorList>
    </citation>
    <scope>NUCLEOTIDE SEQUENCE</scope>
</reference>
<evidence type="ECO:0000256" key="3">
    <source>
        <dbReference type="ARBA" id="ARBA00022989"/>
    </source>
</evidence>
<dbReference type="AlphaFoldDB" id="A0A3B0ZW49"/>
<keyword evidence="2 5" id="KW-0812">Transmembrane</keyword>
<dbReference type="EMBL" id="UOFU01000027">
    <property type="protein sequence ID" value="VAW93450.1"/>
    <property type="molecule type" value="Genomic_DNA"/>
</dbReference>
<dbReference type="InterPro" id="IPR003825">
    <property type="entry name" value="Colicin-V_CvpA"/>
</dbReference>
<gene>
    <name evidence="6" type="ORF">MNBD_GAMMA20-1727</name>
</gene>
<feature type="transmembrane region" description="Helical" evidence="5">
    <location>
        <begin position="31"/>
        <end position="49"/>
    </location>
</feature>
<accession>A0A3B0ZW49</accession>
<proteinExistence type="predicted"/>
<evidence type="ECO:0000256" key="2">
    <source>
        <dbReference type="ARBA" id="ARBA00022692"/>
    </source>
</evidence>
<evidence type="ECO:0000313" key="6">
    <source>
        <dbReference type="EMBL" id="VAW93450.1"/>
    </source>
</evidence>
<sequence length="161" mass="17614">MVWVDYLIPGIIVVSALLSLMRGFVREAMALTGWLVALWVALHFSQPLAEAFLSGISAPSLRVGVAFVILFVIVLVLSALINRLASQLVKRTGLTGTDRMIGMLFGAARGAVVVAVLVLLADMTAMPQDPWWQQSLTIGYFQELAIWLRENVAPEIKSYLS</sequence>
<dbReference type="Pfam" id="PF02674">
    <property type="entry name" value="Colicin_V"/>
    <property type="match status" value="1"/>
</dbReference>
<feature type="transmembrane region" description="Helical" evidence="5">
    <location>
        <begin position="101"/>
        <end position="121"/>
    </location>
</feature>
<keyword evidence="3 5" id="KW-1133">Transmembrane helix</keyword>